<name>A0ABR3F165_9AGAR</name>
<organism evidence="3 4">
    <name type="scientific">Marasmius crinis-equi</name>
    <dbReference type="NCBI Taxonomy" id="585013"/>
    <lineage>
        <taxon>Eukaryota</taxon>
        <taxon>Fungi</taxon>
        <taxon>Dikarya</taxon>
        <taxon>Basidiomycota</taxon>
        <taxon>Agaricomycotina</taxon>
        <taxon>Agaricomycetes</taxon>
        <taxon>Agaricomycetidae</taxon>
        <taxon>Agaricales</taxon>
        <taxon>Marasmiineae</taxon>
        <taxon>Marasmiaceae</taxon>
        <taxon>Marasmius</taxon>
    </lineage>
</organism>
<proteinExistence type="predicted"/>
<dbReference type="Pfam" id="PF24883">
    <property type="entry name" value="NPHP3_N"/>
    <property type="match status" value="1"/>
</dbReference>
<keyword evidence="1" id="KW-0677">Repeat</keyword>
<dbReference type="EMBL" id="JBAHYK010001223">
    <property type="protein sequence ID" value="KAL0568948.1"/>
    <property type="molecule type" value="Genomic_DNA"/>
</dbReference>
<evidence type="ECO:0000259" key="2">
    <source>
        <dbReference type="Pfam" id="PF24883"/>
    </source>
</evidence>
<comment type="caution">
    <text evidence="3">The sequence shown here is derived from an EMBL/GenBank/DDBJ whole genome shotgun (WGS) entry which is preliminary data.</text>
</comment>
<keyword evidence="4" id="KW-1185">Reference proteome</keyword>
<evidence type="ECO:0000256" key="1">
    <source>
        <dbReference type="ARBA" id="ARBA00022737"/>
    </source>
</evidence>
<feature type="non-terminal residue" evidence="3">
    <location>
        <position position="1"/>
    </location>
</feature>
<sequence>KLEDQFQELVLKPSLKWRWWRNVRELAGRLSLGSKCPNLVVIDGLDECSDDKTQLRILSTISTAYKQTPHSPLRFLICSRPESWLREAFDAPALRQITECIVLDDKFLPSRDIERYYLHHFNEIRRGSEYVHVQFPDPWPSEEDLECLRRKTSDQFVYAFTVVEFTKLKYFHPVKQLRIILDSTTSPRPQKSPFYELDCLYHVVLSANTDRDMLLAILSAVLLLPSYITPSPYFIEFLLRLSSGEVALSLRAMHSVLAIGDLRDEIRVYHTSFREFLPDQSRSGVFYIDVLARMNILARQWVRAFVETCKAKDTHRQALDRRGLGRPDRLGRGLFLDWDQLLISLQVPSQELLDDLQGMDVAAFFYLKAFGYTYYPKPGLPENTGTDLWLEPRRCWPVWDHVFEEITTWMNSVAPSTQTSLTINSDLVKRLLNPPSCLHVLMEPTTSLNGHIICLITLNITGCKWACRLVDAYQLESFNEVFNILLLNDCHCLSAHRTTVTSDTFDTANDGLPSDFLPLPHLQPTRTPPLADGRRPVHNRISPCCNVPVTVLGDDTYHFNLQDACFQTAQAFVEDFSQAVSNGNTRELYAIFVNLLQSSLLRNCVQGPPLFALCRTFFSRAAEADWPRFAFVDRNLLMELREKSLEWLGV</sequence>
<reference evidence="3 4" key="1">
    <citation type="submission" date="2024-02" db="EMBL/GenBank/DDBJ databases">
        <title>A draft genome for the cacao thread blight pathogen Marasmius crinis-equi.</title>
        <authorList>
            <person name="Cohen S.P."/>
            <person name="Baruah I.K."/>
            <person name="Amoako-Attah I."/>
            <person name="Bukari Y."/>
            <person name="Meinhardt L.W."/>
            <person name="Bailey B.A."/>
        </authorList>
    </citation>
    <scope>NUCLEOTIDE SEQUENCE [LARGE SCALE GENOMIC DNA]</scope>
    <source>
        <strain evidence="3 4">GH-76</strain>
    </source>
</reference>
<protein>
    <recommendedName>
        <fullName evidence="2">Nephrocystin 3-like N-terminal domain-containing protein</fullName>
    </recommendedName>
</protein>
<dbReference type="InterPro" id="IPR056884">
    <property type="entry name" value="NPHP3-like_N"/>
</dbReference>
<evidence type="ECO:0000313" key="4">
    <source>
        <dbReference type="Proteomes" id="UP001465976"/>
    </source>
</evidence>
<evidence type="ECO:0000313" key="3">
    <source>
        <dbReference type="EMBL" id="KAL0568948.1"/>
    </source>
</evidence>
<dbReference type="Proteomes" id="UP001465976">
    <property type="component" value="Unassembled WGS sequence"/>
</dbReference>
<feature type="domain" description="Nephrocystin 3-like N-terminal" evidence="2">
    <location>
        <begin position="30"/>
        <end position="80"/>
    </location>
</feature>
<gene>
    <name evidence="3" type="ORF">V5O48_013016</name>
</gene>
<accession>A0ABR3F165</accession>